<evidence type="ECO:0000313" key="2">
    <source>
        <dbReference type="Proteomes" id="UP001150603"/>
    </source>
</evidence>
<proteinExistence type="predicted"/>
<comment type="caution">
    <text evidence="1">The sequence shown here is derived from an EMBL/GenBank/DDBJ whole genome shotgun (WGS) entry which is preliminary data.</text>
</comment>
<name>A0ACC1J7C9_9FUNG</name>
<dbReference type="EMBL" id="JANBPW010002579">
    <property type="protein sequence ID" value="KAJ1940325.1"/>
    <property type="molecule type" value="Genomic_DNA"/>
</dbReference>
<gene>
    <name evidence="1" type="ORF">FBU59_003847</name>
</gene>
<feature type="non-terminal residue" evidence="1">
    <location>
        <position position="414"/>
    </location>
</feature>
<evidence type="ECO:0000313" key="1">
    <source>
        <dbReference type="EMBL" id="KAJ1940325.1"/>
    </source>
</evidence>
<accession>A0ACC1J7C9</accession>
<reference evidence="1" key="1">
    <citation type="submission" date="2022-07" db="EMBL/GenBank/DDBJ databases">
        <title>Phylogenomic reconstructions and comparative analyses of Kickxellomycotina fungi.</title>
        <authorList>
            <person name="Reynolds N.K."/>
            <person name="Stajich J.E."/>
            <person name="Barry K."/>
            <person name="Grigoriev I.V."/>
            <person name="Crous P."/>
            <person name="Smith M.E."/>
        </authorList>
    </citation>
    <scope>NUCLEOTIDE SEQUENCE</scope>
    <source>
        <strain evidence="1">NRRL 5244</strain>
    </source>
</reference>
<organism evidence="1 2">
    <name type="scientific">Linderina macrospora</name>
    <dbReference type="NCBI Taxonomy" id="4868"/>
    <lineage>
        <taxon>Eukaryota</taxon>
        <taxon>Fungi</taxon>
        <taxon>Fungi incertae sedis</taxon>
        <taxon>Zoopagomycota</taxon>
        <taxon>Kickxellomycotina</taxon>
        <taxon>Kickxellomycetes</taxon>
        <taxon>Kickxellales</taxon>
        <taxon>Kickxellaceae</taxon>
        <taxon>Linderina</taxon>
    </lineage>
</organism>
<sequence length="414" mass="45797">MDILNAYGSDASDSDEQPQPTRVVRHYKVDTAPDVAAPTTDLAGYLRHDQHELHYNVPHSILSQPLVGPTDALLLGSTRHKTSQVDSQQAVNETMFREQERMLRQQGTTTDPVTGAHVHTQAMQEPANRGQQNNRSLRRKAKGKVGVVTGDDAYVGPWAGYDTDTKGKAHGPTAEQLAEYEARLADSGAANENAASGSNKTAATSKRMLFSEGQTERSTFHGTSERDYQGRTFMHPPTDLRPTASPTCFPPKRLVRDWRNAHTGGVSAIRFLPDTGHLLLSCGMDGLVKIYDTHKSHSLLRTYIGHSKAVRDISFAPDGRSFLSSSYDKHTKLWDTETGQCTQVFGSGQTTPYVARFFPEDPNLLLVGQGDRKITQWDIREGNKSVQEYNQHLGAINSITFVDNNRRFISSSDD</sequence>
<protein>
    <submittedName>
        <fullName evidence="1">Uncharacterized protein</fullName>
    </submittedName>
</protein>
<keyword evidence="2" id="KW-1185">Reference proteome</keyword>
<dbReference type="Proteomes" id="UP001150603">
    <property type="component" value="Unassembled WGS sequence"/>
</dbReference>